<feature type="domain" description="TtsA-like Glycoside hydrolase family 108" evidence="2">
    <location>
        <begin position="1064"/>
        <end position="1144"/>
    </location>
</feature>
<keyword evidence="1" id="KW-0812">Transmembrane</keyword>
<dbReference type="PaxDb" id="67767-A0A0J7L3B0"/>
<evidence type="ECO:0000259" key="2">
    <source>
        <dbReference type="Pfam" id="PF05838"/>
    </source>
</evidence>
<accession>A0A0J7L3B0</accession>
<feature type="transmembrane region" description="Helical" evidence="1">
    <location>
        <begin position="998"/>
        <end position="1019"/>
    </location>
</feature>
<dbReference type="InterPro" id="IPR023346">
    <property type="entry name" value="Lysozyme-like_dom_sf"/>
</dbReference>
<dbReference type="InterPro" id="IPR008565">
    <property type="entry name" value="TtsA-like_GH18_dom"/>
</dbReference>
<evidence type="ECO:0000313" key="3">
    <source>
        <dbReference type="EMBL" id="KMQ97342.1"/>
    </source>
</evidence>
<evidence type="ECO:0000256" key="1">
    <source>
        <dbReference type="SAM" id="Phobius"/>
    </source>
</evidence>
<proteinExistence type="predicted"/>
<dbReference type="Pfam" id="PF05838">
    <property type="entry name" value="Glyco_hydro_108"/>
    <property type="match status" value="1"/>
</dbReference>
<dbReference type="CDD" id="cd13926">
    <property type="entry name" value="N-acetylmuramidase_GH108"/>
    <property type="match status" value="1"/>
</dbReference>
<dbReference type="AlphaFoldDB" id="A0A0J7L3B0"/>
<keyword evidence="1" id="KW-1133">Transmembrane helix</keyword>
<organism evidence="3 4">
    <name type="scientific">Lasius niger</name>
    <name type="common">Black garden ant</name>
    <dbReference type="NCBI Taxonomy" id="67767"/>
    <lineage>
        <taxon>Eukaryota</taxon>
        <taxon>Metazoa</taxon>
        <taxon>Ecdysozoa</taxon>
        <taxon>Arthropoda</taxon>
        <taxon>Hexapoda</taxon>
        <taxon>Insecta</taxon>
        <taxon>Pterygota</taxon>
        <taxon>Neoptera</taxon>
        <taxon>Endopterygota</taxon>
        <taxon>Hymenoptera</taxon>
        <taxon>Apocrita</taxon>
        <taxon>Aculeata</taxon>
        <taxon>Formicoidea</taxon>
        <taxon>Formicidae</taxon>
        <taxon>Formicinae</taxon>
        <taxon>Lasius</taxon>
        <taxon>Lasius</taxon>
    </lineage>
</organism>
<comment type="caution">
    <text evidence="3">The sequence shown here is derived from an EMBL/GenBank/DDBJ whole genome shotgun (WGS) entry which is preliminary data.</text>
</comment>
<keyword evidence="1" id="KW-0472">Membrane</keyword>
<keyword evidence="4" id="KW-1185">Reference proteome</keyword>
<dbReference type="EMBL" id="LBMM01000859">
    <property type="protein sequence ID" value="KMQ97342.1"/>
    <property type="molecule type" value="Genomic_DNA"/>
</dbReference>
<dbReference type="Gene3D" id="1.20.141.10">
    <property type="entry name" value="Chitosanase, subunit A, domain 1"/>
    <property type="match status" value="1"/>
</dbReference>
<sequence>MTDDIKASKEGRDAMARVVMERFWRAKDYRQQHIVHQGKSFEALLRRSVHQYRREYTAEDSASMQAAFGFCPTRYYPLVQQKVDAAVAWLNDLTINNLDGLITVSPTPVPELDEQSMARIHQRVRDMLLQRMQESGVADPMLLVGRNGEVDDRIQNYLQEQVKDLKQVEQALVVSQATGAATDIQTKIRDMCVEGGMRQGYQAALFDMMLTGAGVMKFPDFRRTSSLKHGRNGKVSVEWETRPWFRHVEIQQFYPICDAPDTLTNTGNTEYTYITKADLIGLVDIDGYYDDVIADIIDEFAYRGRSWVDAEIKDDGFWHLDQTIPLMIHEGFFSGSELREQGITGLADRDYVSARVEVCGGRTIRCSLLKMPGGFERTYFLMPFAKIGPSILDCIGMGPKLWDTEQRINRFLHMFEHNADWATRPPIMRNSDVFDDPDALIVPGGQYEVEERFGASAAMPEPARAINTVSAQYHLLLTQVNALIRMADDECGLPAYAYSSQNYGQASLGEFSQRMTNALRSIKQVALNQDIYFFEPGFTCMYNYVMEHYPELAAGADIKAMVRGMTGLLKQDTQMARLQQAIPAVLSDQSGLVSTQAKEYAARQFLELAGFPVDALGSNGQTRAVYVTNGGMVSGIRQAWWHAPLQLDLPFQNIGAYQRVLDALAAEGLASISPYSPIFTIDKQVTISAMGMGADDNITFERVEIDSAAMPRICGCCIIDSKAVSIIGAQPLVCGACDTGDADYAPQPVTLSRLNPVIVLDHPQRAALRAVYHGELSTGEVFVTAKETSTNTWSLSPSELGCTPHSKWTPTGEYRCTEDTYYEKEVNDCADFRWTDIGPITWTDTGTTRCVNHVVQSQRVNQCGTSQWFDTDTSCGYVPTLDLGCGALAYRPTDDRDPAATVELTNCEGDVIGYIYPEPIKELNMAAFITCSDIGSALIQWIDNASDEDKAKLCEVLDCGIHTVEDSGLTGNGSSKDPLGQDTSKLQRALISDIVKHVIAGGMVAGFFGVILASLLGFVDIKDPAVTAFVGTALGYVAGEIKKVLDYYFPHKRDEVSSKEAPKGGYTDNADDPGNWTGHAAGSGVLKGTKYGISAASYPYMDIKNLTIEQAADLYREDYWLKPNFDKLPAALGFQVFDTGVNSGPARATKILQRVVGVQEDGILGPRTLAMIAKNNLADTIYAFIDARKAFLKSLPTYPVFGKGWMARVDADSRPRRVTHTLPEKAPVLGGPIKAAKPPAAVARKKRPCSACGKGRSW</sequence>
<dbReference type="SUPFAM" id="SSF53955">
    <property type="entry name" value="Lysozyme-like"/>
    <property type="match status" value="1"/>
</dbReference>
<gene>
    <name evidence="3" type="ORF">RF55_2315</name>
</gene>
<keyword evidence="3" id="KW-0378">Hydrolase</keyword>
<reference evidence="3 4" key="1">
    <citation type="submission" date="2015-04" db="EMBL/GenBank/DDBJ databases">
        <title>Lasius niger genome sequencing.</title>
        <authorList>
            <person name="Konorov E.A."/>
            <person name="Nikitin M.A."/>
            <person name="Kirill M.V."/>
            <person name="Chang P."/>
        </authorList>
    </citation>
    <scope>NUCLEOTIDE SEQUENCE [LARGE SCALE GENOMIC DNA]</scope>
    <source>
        <tissue evidence="3">Whole</tissue>
    </source>
</reference>
<name>A0A0J7L3B0_LASNI</name>
<dbReference type="GO" id="GO:0016787">
    <property type="term" value="F:hydrolase activity"/>
    <property type="evidence" value="ECO:0007669"/>
    <property type="project" value="UniProtKB-KW"/>
</dbReference>
<dbReference type="Proteomes" id="UP000036403">
    <property type="component" value="Unassembled WGS sequence"/>
</dbReference>
<protein>
    <submittedName>
        <fullName evidence="3">Glycosyl hydrolase 108</fullName>
    </submittedName>
</protein>
<evidence type="ECO:0000313" key="4">
    <source>
        <dbReference type="Proteomes" id="UP000036403"/>
    </source>
</evidence>